<dbReference type="InterPro" id="IPR027417">
    <property type="entry name" value="P-loop_NTPase"/>
</dbReference>
<sequence>MNSEAVFADEPAATLDSANRSRIIALLFGLNCDSESTIVTVTHDASLNDQHDRIIKLQRKA</sequence>
<dbReference type="SUPFAM" id="SSF52540">
    <property type="entry name" value="P-loop containing nucleoside triphosphate hydrolases"/>
    <property type="match status" value="1"/>
</dbReference>
<dbReference type="AlphaFoldDB" id="A0AAD0EVJ3"/>
<reference evidence="1 2" key="1">
    <citation type="submission" date="2016-10" db="EMBL/GenBank/DDBJ databases">
        <title>The whole genome sequencing and assembly of B. asteroides DSM 20089 strain.</title>
        <authorList>
            <person name="Lee Y.-J."/>
            <person name="Park M.-K."/>
            <person name="Yi H."/>
            <person name="Bahn Y.-S."/>
            <person name="Kim J.F."/>
            <person name="Lee D.-W."/>
        </authorList>
    </citation>
    <scope>NUCLEOTIDE SEQUENCE [LARGE SCALE GENOMIC DNA]</scope>
    <source>
        <strain evidence="1 2">DSM 20089</strain>
    </source>
</reference>
<dbReference type="EMBL" id="CP017696">
    <property type="protein sequence ID" value="ATO41468.1"/>
    <property type="molecule type" value="Genomic_DNA"/>
</dbReference>
<name>A0AAD0EVJ3_9BIFI</name>
<proteinExistence type="predicted"/>
<evidence type="ECO:0000313" key="2">
    <source>
        <dbReference type="Proteomes" id="UP000224056"/>
    </source>
</evidence>
<organism evidence="1 2">
    <name type="scientific">Bifidobacterium asteroides DSM 20089</name>
    <dbReference type="NCBI Taxonomy" id="1437594"/>
    <lineage>
        <taxon>Bacteria</taxon>
        <taxon>Bacillati</taxon>
        <taxon>Actinomycetota</taxon>
        <taxon>Actinomycetes</taxon>
        <taxon>Bifidobacteriales</taxon>
        <taxon>Bifidobacteriaceae</taxon>
        <taxon>Bifidobacterium</taxon>
    </lineage>
</organism>
<protein>
    <recommendedName>
        <fullName evidence="3">ABC transporter domain-containing protein</fullName>
    </recommendedName>
</protein>
<gene>
    <name evidence="1" type="ORF">BA20089_04420</name>
</gene>
<dbReference type="Proteomes" id="UP000224056">
    <property type="component" value="Chromosome"/>
</dbReference>
<evidence type="ECO:0008006" key="3">
    <source>
        <dbReference type="Google" id="ProtNLM"/>
    </source>
</evidence>
<dbReference type="Gene3D" id="3.40.50.300">
    <property type="entry name" value="P-loop containing nucleotide triphosphate hydrolases"/>
    <property type="match status" value="1"/>
</dbReference>
<evidence type="ECO:0000313" key="1">
    <source>
        <dbReference type="EMBL" id="ATO41468.1"/>
    </source>
</evidence>
<accession>A0AAD0EVJ3</accession>